<evidence type="ECO:0000256" key="14">
    <source>
        <dbReference type="ARBA" id="ARBA00023157"/>
    </source>
</evidence>
<evidence type="ECO:0000256" key="8">
    <source>
        <dbReference type="ARBA" id="ARBA00022741"/>
    </source>
</evidence>
<keyword evidence="13" id="KW-0829">Tyrosine-protein kinase</keyword>
<feature type="domain" description="Ig-like" evidence="20">
    <location>
        <begin position="30"/>
        <end position="126"/>
    </location>
</feature>
<feature type="domain" description="Ig-like" evidence="20">
    <location>
        <begin position="334"/>
        <end position="428"/>
    </location>
</feature>
<dbReference type="GO" id="GO:0016020">
    <property type="term" value="C:membrane"/>
    <property type="evidence" value="ECO:0007669"/>
    <property type="project" value="UniProtKB-SubCell"/>
</dbReference>
<evidence type="ECO:0000256" key="4">
    <source>
        <dbReference type="ARBA" id="ARBA00022679"/>
    </source>
</evidence>
<keyword evidence="6 19" id="KW-0732">Signal</keyword>
<keyword evidence="9" id="KW-0418">Kinase</keyword>
<evidence type="ECO:0000256" key="7">
    <source>
        <dbReference type="ARBA" id="ARBA00022737"/>
    </source>
</evidence>
<keyword evidence="8" id="KW-0547">Nucleotide-binding</keyword>
<keyword evidence="14" id="KW-1015">Disulfide bond</keyword>
<evidence type="ECO:0000256" key="18">
    <source>
        <dbReference type="SAM" id="Phobius"/>
    </source>
</evidence>
<evidence type="ECO:0000313" key="22">
    <source>
        <dbReference type="Proteomes" id="UP000225706"/>
    </source>
</evidence>
<evidence type="ECO:0000256" key="10">
    <source>
        <dbReference type="ARBA" id="ARBA00022840"/>
    </source>
</evidence>
<evidence type="ECO:0000256" key="2">
    <source>
        <dbReference type="ARBA" id="ARBA00011902"/>
    </source>
</evidence>
<dbReference type="SUPFAM" id="SSF48726">
    <property type="entry name" value="Immunoglobulin"/>
    <property type="match status" value="7"/>
</dbReference>
<feature type="domain" description="Ig-like" evidence="20">
    <location>
        <begin position="570"/>
        <end position="664"/>
    </location>
</feature>
<dbReference type="Pfam" id="PF13927">
    <property type="entry name" value="Ig_3"/>
    <property type="match status" value="4"/>
</dbReference>
<keyword evidence="5 18" id="KW-0812">Transmembrane</keyword>
<dbReference type="InterPro" id="IPR013098">
    <property type="entry name" value="Ig_I-set"/>
</dbReference>
<keyword evidence="15" id="KW-0675">Receptor</keyword>
<comment type="caution">
    <text evidence="21">The sequence shown here is derived from an EMBL/GenBank/DDBJ whole genome shotgun (WGS) entry which is preliminary data.</text>
</comment>
<evidence type="ECO:0000256" key="17">
    <source>
        <dbReference type="ARBA" id="ARBA00023319"/>
    </source>
</evidence>
<gene>
    <name evidence="21" type="primary">HMCN1</name>
    <name evidence="21" type="ORF">AWC38_SpisGene20008</name>
</gene>
<organism evidence="21 22">
    <name type="scientific">Stylophora pistillata</name>
    <name type="common">Smooth cauliflower coral</name>
    <dbReference type="NCBI Taxonomy" id="50429"/>
    <lineage>
        <taxon>Eukaryota</taxon>
        <taxon>Metazoa</taxon>
        <taxon>Cnidaria</taxon>
        <taxon>Anthozoa</taxon>
        <taxon>Hexacorallia</taxon>
        <taxon>Scleractinia</taxon>
        <taxon>Astrocoeniina</taxon>
        <taxon>Pocilloporidae</taxon>
        <taxon>Stylophora</taxon>
    </lineage>
</organism>
<dbReference type="Proteomes" id="UP000225706">
    <property type="component" value="Unassembled WGS sequence"/>
</dbReference>
<dbReference type="InterPro" id="IPR052615">
    <property type="entry name" value="FGFRL"/>
</dbReference>
<dbReference type="OrthoDB" id="5965464at2759"/>
<dbReference type="Gene3D" id="2.60.40.10">
    <property type="entry name" value="Immunoglobulins"/>
    <property type="match status" value="7"/>
</dbReference>
<keyword evidence="7" id="KW-0677">Repeat</keyword>
<dbReference type="STRING" id="50429.A0A2B4RG37"/>
<feature type="domain" description="Ig-like" evidence="20">
    <location>
        <begin position="437"/>
        <end position="554"/>
    </location>
</feature>
<evidence type="ECO:0000256" key="3">
    <source>
        <dbReference type="ARBA" id="ARBA00022553"/>
    </source>
</evidence>
<dbReference type="FunFam" id="2.60.40.10:FF:000016">
    <property type="entry name" value="Fibroblast growth factor receptor"/>
    <property type="match status" value="2"/>
</dbReference>
<dbReference type="AlphaFoldDB" id="A0A2B4RG37"/>
<comment type="subcellular location">
    <subcellularLocation>
        <location evidence="1">Membrane</location>
        <topology evidence="1">Single-pass membrane protein</topology>
    </subcellularLocation>
</comment>
<dbReference type="GO" id="GO:0004714">
    <property type="term" value="F:transmembrane receptor protein tyrosine kinase activity"/>
    <property type="evidence" value="ECO:0007669"/>
    <property type="project" value="UniProtKB-EC"/>
</dbReference>
<feature type="chain" id="PRO_5012179927" description="receptor protein-tyrosine kinase" evidence="19">
    <location>
        <begin position="27"/>
        <end position="894"/>
    </location>
</feature>
<evidence type="ECO:0000313" key="21">
    <source>
        <dbReference type="EMBL" id="PFX15769.1"/>
    </source>
</evidence>
<sequence>MLLTSLLFKTILVAFLGSLDNHHTEACSVPYIREKSGNKARVIKVNSERDVKLMCQIRSTVQIPEPGYYWLKDNQTLTPSDHQGMRLRPYRYLKIRRVKKEDAGFYTCVVVNDCGKNRYTMQLFVGVPYIRQKSGNEATVIKVNSEKDVKLMCQIRSTVQIPKPGYYWLKDNQTLTLSDHQGMSLRPYRHLKIRRVRKEDAGFYTCVVVNDCGKNRYTVQLIVGVPYIREKSGNKARVIKVNSERDVKLMCQIRSTVQIPEPGYYWLKDNQTLTPSDHQGMRLRPYRYLKIRRVKKEDAGFYTCVVVNDCGKNRYTMQLFVGARRLKEKITAAPKFTVPQYKMRRNFLAAPVGNSVKLDCSADGNPRPTVEWYKDGKLFKERKGGRKLSLSQWTTSLSLKDLVPSDTGSYMCNVSNLYGWINHTYKVDVHERSRAEPVVLPMENVTVNRGENASLTCKALSDSVPHFQWLRLFLKRTNGSVNSSADDSIESPHYEILNEDLTDELVIVPPRNGKKFKIYGVKLTLLNVTKKEEGKYSCIVGNAFGYAVEHAYIIVQNIARRLKEKITAAPKFTVPQYKMRRNLLAAPVGNSVMLDCSANGNPRPTVEWYKDEKLFKERKGGSKLYVSQWTTLLSLTDLVPSDTGSYMCNVSNLYGWINHTYKVDVHERARAEPVVLPMENVTVNRGENASLTCKALSDSMPHFQWLRWFPMLTNGSVNSSVDDSIESLHYEILNEDVTDQHVIVPPSNNKKFEFHGVKLTLLNVTKKEEGKYSCLVGNAVGYVVEHAYIIVQNIDEAKPTELQKTESTTDAVVQTSRGWTDRIRYPEAVIAVSVGVVVLLIIAFGVCYWHVKKSRASSSTMMPRRHNIASLRTTYVAQPNEYVIVPDLKRLYVD</sequence>
<dbReference type="SMART" id="SM00409">
    <property type="entry name" value="IG"/>
    <property type="match status" value="7"/>
</dbReference>
<evidence type="ECO:0000256" key="16">
    <source>
        <dbReference type="ARBA" id="ARBA00023180"/>
    </source>
</evidence>
<dbReference type="InterPro" id="IPR013783">
    <property type="entry name" value="Ig-like_fold"/>
</dbReference>
<feature type="signal peptide" evidence="19">
    <location>
        <begin position="1"/>
        <end position="26"/>
    </location>
</feature>
<accession>A0A2B4RG37</accession>
<keyword evidence="3" id="KW-0597">Phosphoprotein</keyword>
<dbReference type="CDD" id="cd00096">
    <property type="entry name" value="Ig"/>
    <property type="match status" value="3"/>
</dbReference>
<dbReference type="Pfam" id="PF07679">
    <property type="entry name" value="I-set"/>
    <property type="match status" value="3"/>
</dbReference>
<evidence type="ECO:0000259" key="20">
    <source>
        <dbReference type="PROSITE" id="PS50835"/>
    </source>
</evidence>
<keyword evidence="11 18" id="KW-1133">Transmembrane helix</keyword>
<keyword evidence="17" id="KW-0393">Immunoglobulin domain</keyword>
<dbReference type="FunFam" id="2.60.40.10:FF:000020">
    <property type="entry name" value="Fibroblast growth factor receptor"/>
    <property type="match status" value="1"/>
</dbReference>
<dbReference type="GO" id="GO:0005524">
    <property type="term" value="F:ATP binding"/>
    <property type="evidence" value="ECO:0007669"/>
    <property type="project" value="UniProtKB-KW"/>
</dbReference>
<dbReference type="PANTHER" id="PTHR19890:SF10">
    <property type="entry name" value="FIBROBLAST GROWTH FACTOR RECEPTOR-LIKE 1"/>
    <property type="match status" value="1"/>
</dbReference>
<dbReference type="InterPro" id="IPR036179">
    <property type="entry name" value="Ig-like_dom_sf"/>
</dbReference>
<dbReference type="PROSITE" id="PS50835">
    <property type="entry name" value="IG_LIKE"/>
    <property type="match status" value="7"/>
</dbReference>
<dbReference type="InterPro" id="IPR003599">
    <property type="entry name" value="Ig_sub"/>
</dbReference>
<keyword evidence="12 18" id="KW-0472">Membrane</keyword>
<dbReference type="EMBL" id="LSMT01000613">
    <property type="protein sequence ID" value="PFX15769.1"/>
    <property type="molecule type" value="Genomic_DNA"/>
</dbReference>
<dbReference type="SMART" id="SM00408">
    <property type="entry name" value="IGc2"/>
    <property type="match status" value="7"/>
</dbReference>
<keyword evidence="10" id="KW-0067">ATP-binding</keyword>
<evidence type="ECO:0000256" key="19">
    <source>
        <dbReference type="SAM" id="SignalP"/>
    </source>
</evidence>
<name>A0A2B4RG37_STYPI</name>
<feature type="domain" description="Ig-like" evidence="20">
    <location>
        <begin position="673"/>
        <end position="790"/>
    </location>
</feature>
<evidence type="ECO:0000256" key="5">
    <source>
        <dbReference type="ARBA" id="ARBA00022692"/>
    </source>
</evidence>
<keyword evidence="4" id="KW-0808">Transferase</keyword>
<evidence type="ECO:0000256" key="12">
    <source>
        <dbReference type="ARBA" id="ARBA00023136"/>
    </source>
</evidence>
<reference evidence="22" key="1">
    <citation type="journal article" date="2017" name="bioRxiv">
        <title>Comparative analysis of the genomes of Stylophora pistillata and Acropora digitifera provides evidence for extensive differences between species of corals.</title>
        <authorList>
            <person name="Voolstra C.R."/>
            <person name="Li Y."/>
            <person name="Liew Y.J."/>
            <person name="Baumgarten S."/>
            <person name="Zoccola D."/>
            <person name="Flot J.-F."/>
            <person name="Tambutte S."/>
            <person name="Allemand D."/>
            <person name="Aranda M."/>
        </authorList>
    </citation>
    <scope>NUCLEOTIDE SEQUENCE [LARGE SCALE GENOMIC DNA]</scope>
</reference>
<dbReference type="PANTHER" id="PTHR19890">
    <property type="entry name" value="FIBROBLAST GROWTH FACTOR RECEPTOR"/>
    <property type="match status" value="1"/>
</dbReference>
<evidence type="ECO:0000256" key="6">
    <source>
        <dbReference type="ARBA" id="ARBA00022729"/>
    </source>
</evidence>
<evidence type="ECO:0000256" key="9">
    <source>
        <dbReference type="ARBA" id="ARBA00022777"/>
    </source>
</evidence>
<dbReference type="InterPro" id="IPR003598">
    <property type="entry name" value="Ig_sub2"/>
</dbReference>
<proteinExistence type="predicted"/>
<evidence type="ECO:0000256" key="13">
    <source>
        <dbReference type="ARBA" id="ARBA00023137"/>
    </source>
</evidence>
<dbReference type="InterPro" id="IPR007110">
    <property type="entry name" value="Ig-like_dom"/>
</dbReference>
<evidence type="ECO:0000256" key="15">
    <source>
        <dbReference type="ARBA" id="ARBA00023170"/>
    </source>
</evidence>
<keyword evidence="16" id="KW-0325">Glycoprotein</keyword>
<feature type="domain" description="Ig-like" evidence="20">
    <location>
        <begin position="226"/>
        <end position="322"/>
    </location>
</feature>
<protein>
    <recommendedName>
        <fullName evidence="2">receptor protein-tyrosine kinase</fullName>
        <ecNumber evidence="2">2.7.10.1</ecNumber>
    </recommendedName>
</protein>
<evidence type="ECO:0000256" key="1">
    <source>
        <dbReference type="ARBA" id="ARBA00004167"/>
    </source>
</evidence>
<dbReference type="EC" id="2.7.10.1" evidence="2"/>
<evidence type="ECO:0000256" key="11">
    <source>
        <dbReference type="ARBA" id="ARBA00022989"/>
    </source>
</evidence>
<feature type="transmembrane region" description="Helical" evidence="18">
    <location>
        <begin position="828"/>
        <end position="851"/>
    </location>
</feature>
<feature type="domain" description="Ig-like" evidence="20">
    <location>
        <begin position="128"/>
        <end position="224"/>
    </location>
</feature>
<keyword evidence="22" id="KW-1185">Reference proteome</keyword>
<dbReference type="FunFam" id="2.60.40.10:FF:000032">
    <property type="entry name" value="palladin isoform X1"/>
    <property type="match status" value="3"/>
</dbReference>